<feature type="compositionally biased region" description="Low complexity" evidence="4">
    <location>
        <begin position="303"/>
        <end position="316"/>
    </location>
</feature>
<dbReference type="GO" id="GO:0008033">
    <property type="term" value="P:tRNA processing"/>
    <property type="evidence" value="ECO:0007669"/>
    <property type="project" value="UniProtKB-KW"/>
</dbReference>
<gene>
    <name evidence="5" type="ORF">QBC36DRAFT_379351</name>
</gene>
<name>A0AAN6W4W1_9PEZI</name>
<evidence type="ECO:0000256" key="2">
    <source>
        <dbReference type="ARBA" id="ARBA00007331"/>
    </source>
</evidence>
<dbReference type="GO" id="GO:0003723">
    <property type="term" value="F:RNA binding"/>
    <property type="evidence" value="ECO:0007669"/>
    <property type="project" value="TreeGrafter"/>
</dbReference>
<comment type="similarity">
    <text evidence="2">Belongs to the eukaryotic/archaeal RNase P protein component 3 family.</text>
</comment>
<reference evidence="5" key="2">
    <citation type="submission" date="2023-05" db="EMBL/GenBank/DDBJ databases">
        <authorList>
            <consortium name="Lawrence Berkeley National Laboratory"/>
            <person name="Steindorff A."/>
            <person name="Hensen N."/>
            <person name="Bonometti L."/>
            <person name="Westerberg I."/>
            <person name="Brannstrom I.O."/>
            <person name="Guillou S."/>
            <person name="Cros-Aarteil S."/>
            <person name="Calhoun S."/>
            <person name="Haridas S."/>
            <person name="Kuo A."/>
            <person name="Mondo S."/>
            <person name="Pangilinan J."/>
            <person name="Riley R."/>
            <person name="Labutti K."/>
            <person name="Andreopoulos B."/>
            <person name="Lipzen A."/>
            <person name="Chen C."/>
            <person name="Yanf M."/>
            <person name="Daum C."/>
            <person name="Ng V."/>
            <person name="Clum A."/>
            <person name="Ohm R."/>
            <person name="Martin F."/>
            <person name="Silar P."/>
            <person name="Natvig D."/>
            <person name="Lalanne C."/>
            <person name="Gautier V."/>
            <person name="Ament-Velasquez S.L."/>
            <person name="Kruys A."/>
            <person name="Hutchinson M.I."/>
            <person name="Powell A.J."/>
            <person name="Barry K."/>
            <person name="Miller A.N."/>
            <person name="Grigoriev I.V."/>
            <person name="Debuchy R."/>
            <person name="Gladieux P."/>
            <person name="Thoren M.H."/>
            <person name="Johannesson H."/>
        </authorList>
    </citation>
    <scope>NUCLEOTIDE SEQUENCE</scope>
    <source>
        <strain evidence="5">CBS 892.96</strain>
    </source>
</reference>
<dbReference type="GO" id="GO:0005655">
    <property type="term" value="C:nucleolar ribonuclease P complex"/>
    <property type="evidence" value="ECO:0007669"/>
    <property type="project" value="TreeGrafter"/>
</dbReference>
<dbReference type="Gene3D" id="3.20.20.140">
    <property type="entry name" value="Metal-dependent hydrolases"/>
    <property type="match status" value="1"/>
</dbReference>
<comment type="subcellular location">
    <subcellularLocation>
        <location evidence="1">Nucleus</location>
    </subcellularLocation>
</comment>
<evidence type="ECO:0000313" key="5">
    <source>
        <dbReference type="EMBL" id="KAK4175454.1"/>
    </source>
</evidence>
<keyword evidence="6" id="KW-1185">Reference proteome</keyword>
<sequence length="353" mass="37389">MLYDLNIAWTPGLSSSDLESTLRLSKTLGYDVVALNQTITGSQIPNQPAPITNPIPILTPPHPPHPGGSSSITTTSTTASTSLPSKSFPTILRRATLEITDPATTNYRLPDFARAYDILALRPTSDKSFTWACNGTTDPPALISLDLTRPLGYHIHPRTAMAAVHRGSRFEVCYSQAIQLPSSSSNPESARARSTFIGNVQSLVRAIKGRGIVLSSEAKSALGLRGPADVVNLMAVWGLGPEKGFEALGMGARAVVVNEGVRRRGFRGVVDIVQVAAGGPERPKPEEGEENGNGKQGKKQKQKQQGNNGQQQQQQGQKRKNNDKAGGIGGGGGGGGGDGQQKANKKMRKEGKV</sequence>
<dbReference type="InterPro" id="IPR016195">
    <property type="entry name" value="Pol/histidinol_Pase-like"/>
</dbReference>
<dbReference type="SUPFAM" id="SSF89550">
    <property type="entry name" value="PHP domain-like"/>
    <property type="match status" value="1"/>
</dbReference>
<feature type="compositionally biased region" description="Basic residues" evidence="4">
    <location>
        <begin position="343"/>
        <end position="353"/>
    </location>
</feature>
<feature type="compositionally biased region" description="Pro residues" evidence="4">
    <location>
        <begin position="54"/>
        <end position="66"/>
    </location>
</feature>
<dbReference type="Proteomes" id="UP001302321">
    <property type="component" value="Unassembled WGS sequence"/>
</dbReference>
<dbReference type="PANTHER" id="PTHR13031:SF0">
    <property type="entry name" value="RIBONUCLEASE P PROTEIN SUBUNIT P30"/>
    <property type="match status" value="1"/>
</dbReference>
<dbReference type="EMBL" id="MU866234">
    <property type="protein sequence ID" value="KAK4175454.1"/>
    <property type="molecule type" value="Genomic_DNA"/>
</dbReference>
<feature type="region of interest" description="Disordered" evidence="4">
    <location>
        <begin position="54"/>
        <end position="85"/>
    </location>
</feature>
<keyword evidence="3" id="KW-0819">tRNA processing</keyword>
<protein>
    <submittedName>
        <fullName evidence="5">Ribonuclease P protein subunit 3</fullName>
    </submittedName>
</protein>
<feature type="region of interest" description="Disordered" evidence="4">
    <location>
        <begin position="276"/>
        <end position="353"/>
    </location>
</feature>
<dbReference type="AlphaFoldDB" id="A0AAN6W4W1"/>
<feature type="compositionally biased region" description="Low complexity" evidence="4">
    <location>
        <begin position="67"/>
        <end position="85"/>
    </location>
</feature>
<evidence type="ECO:0000256" key="3">
    <source>
        <dbReference type="ARBA" id="ARBA00022694"/>
    </source>
</evidence>
<evidence type="ECO:0000256" key="1">
    <source>
        <dbReference type="ARBA" id="ARBA00004123"/>
    </source>
</evidence>
<proteinExistence type="inferred from homology"/>
<organism evidence="5 6">
    <name type="scientific">Triangularia setosa</name>
    <dbReference type="NCBI Taxonomy" id="2587417"/>
    <lineage>
        <taxon>Eukaryota</taxon>
        <taxon>Fungi</taxon>
        <taxon>Dikarya</taxon>
        <taxon>Ascomycota</taxon>
        <taxon>Pezizomycotina</taxon>
        <taxon>Sordariomycetes</taxon>
        <taxon>Sordariomycetidae</taxon>
        <taxon>Sordariales</taxon>
        <taxon>Podosporaceae</taxon>
        <taxon>Triangularia</taxon>
    </lineage>
</organism>
<comment type="caution">
    <text evidence="5">The sequence shown here is derived from an EMBL/GenBank/DDBJ whole genome shotgun (WGS) entry which is preliminary data.</text>
</comment>
<dbReference type="Pfam" id="PF01876">
    <property type="entry name" value="RNase_P_p30"/>
    <property type="match status" value="1"/>
</dbReference>
<feature type="compositionally biased region" description="Gly residues" evidence="4">
    <location>
        <begin position="326"/>
        <end position="339"/>
    </location>
</feature>
<evidence type="ECO:0000256" key="4">
    <source>
        <dbReference type="SAM" id="MobiDB-lite"/>
    </source>
</evidence>
<accession>A0AAN6W4W1</accession>
<dbReference type="InterPro" id="IPR002738">
    <property type="entry name" value="RNase_P_p30"/>
</dbReference>
<evidence type="ECO:0000313" key="6">
    <source>
        <dbReference type="Proteomes" id="UP001302321"/>
    </source>
</evidence>
<reference evidence="5" key="1">
    <citation type="journal article" date="2023" name="Mol. Phylogenet. Evol.">
        <title>Genome-scale phylogeny and comparative genomics of the fungal order Sordariales.</title>
        <authorList>
            <person name="Hensen N."/>
            <person name="Bonometti L."/>
            <person name="Westerberg I."/>
            <person name="Brannstrom I.O."/>
            <person name="Guillou S."/>
            <person name="Cros-Aarteil S."/>
            <person name="Calhoun S."/>
            <person name="Haridas S."/>
            <person name="Kuo A."/>
            <person name="Mondo S."/>
            <person name="Pangilinan J."/>
            <person name="Riley R."/>
            <person name="LaButti K."/>
            <person name="Andreopoulos B."/>
            <person name="Lipzen A."/>
            <person name="Chen C."/>
            <person name="Yan M."/>
            <person name="Daum C."/>
            <person name="Ng V."/>
            <person name="Clum A."/>
            <person name="Steindorff A."/>
            <person name="Ohm R.A."/>
            <person name="Martin F."/>
            <person name="Silar P."/>
            <person name="Natvig D.O."/>
            <person name="Lalanne C."/>
            <person name="Gautier V."/>
            <person name="Ament-Velasquez S.L."/>
            <person name="Kruys A."/>
            <person name="Hutchinson M.I."/>
            <person name="Powell A.J."/>
            <person name="Barry K."/>
            <person name="Miller A.N."/>
            <person name="Grigoriev I.V."/>
            <person name="Debuchy R."/>
            <person name="Gladieux P."/>
            <person name="Hiltunen Thoren M."/>
            <person name="Johannesson H."/>
        </authorList>
    </citation>
    <scope>NUCLEOTIDE SEQUENCE</scope>
    <source>
        <strain evidence="5">CBS 892.96</strain>
    </source>
</reference>
<dbReference type="PANTHER" id="PTHR13031">
    <property type="entry name" value="RIBONUCLEASE P SUBUNIT P30"/>
    <property type="match status" value="1"/>
</dbReference>